<proteinExistence type="predicted"/>
<evidence type="ECO:0000313" key="3">
    <source>
        <dbReference type="Proteomes" id="UP000292082"/>
    </source>
</evidence>
<sequence length="127" mass="13863">MPIARARVPSGRTLLTGVGVGAHCPRSGRTERLVHHRDPSAASAEESAASRLPRRTRSRDARGFPCTFGPVELLGRGSNWRSESEERRVVGTRFVSGHGRARRRQKGTVDKGGMTETDTSTGRENVE</sequence>
<dbReference type="EMBL" id="ML145084">
    <property type="protein sequence ID" value="TBU65397.1"/>
    <property type="molecule type" value="Genomic_DNA"/>
</dbReference>
<name>A0A4Q9P6Y7_9APHY</name>
<feature type="compositionally biased region" description="Low complexity" evidence="1">
    <location>
        <begin position="40"/>
        <end position="50"/>
    </location>
</feature>
<accession>A0A4Q9P6Y7</accession>
<gene>
    <name evidence="2" type="ORF">BD310DRAFT_6562</name>
</gene>
<evidence type="ECO:0000313" key="2">
    <source>
        <dbReference type="EMBL" id="TBU65397.1"/>
    </source>
</evidence>
<feature type="compositionally biased region" description="Polar residues" evidence="1">
    <location>
        <begin position="116"/>
        <end position="127"/>
    </location>
</feature>
<dbReference type="AlphaFoldDB" id="A0A4Q9P6Y7"/>
<organism evidence="2 3">
    <name type="scientific">Dichomitus squalens</name>
    <dbReference type="NCBI Taxonomy" id="114155"/>
    <lineage>
        <taxon>Eukaryota</taxon>
        <taxon>Fungi</taxon>
        <taxon>Dikarya</taxon>
        <taxon>Basidiomycota</taxon>
        <taxon>Agaricomycotina</taxon>
        <taxon>Agaricomycetes</taxon>
        <taxon>Polyporales</taxon>
        <taxon>Polyporaceae</taxon>
        <taxon>Dichomitus</taxon>
    </lineage>
</organism>
<reference evidence="2 3" key="1">
    <citation type="submission" date="2019-01" db="EMBL/GenBank/DDBJ databases">
        <title>Draft genome sequences of three monokaryotic isolates of the white-rot basidiomycete fungus Dichomitus squalens.</title>
        <authorList>
            <consortium name="DOE Joint Genome Institute"/>
            <person name="Lopez S.C."/>
            <person name="Andreopoulos B."/>
            <person name="Pangilinan J."/>
            <person name="Lipzen A."/>
            <person name="Riley R."/>
            <person name="Ahrendt S."/>
            <person name="Ng V."/>
            <person name="Barry K."/>
            <person name="Daum C."/>
            <person name="Grigoriev I.V."/>
            <person name="Hilden K.S."/>
            <person name="Makela M.R."/>
            <person name="de Vries R.P."/>
        </authorList>
    </citation>
    <scope>NUCLEOTIDE SEQUENCE [LARGE SCALE GENOMIC DNA]</scope>
    <source>
        <strain evidence="2 3">CBS 464.89</strain>
    </source>
</reference>
<dbReference type="Proteomes" id="UP000292082">
    <property type="component" value="Unassembled WGS sequence"/>
</dbReference>
<feature type="region of interest" description="Disordered" evidence="1">
    <location>
        <begin position="16"/>
        <end position="127"/>
    </location>
</feature>
<keyword evidence="3" id="KW-1185">Reference proteome</keyword>
<evidence type="ECO:0000256" key="1">
    <source>
        <dbReference type="SAM" id="MobiDB-lite"/>
    </source>
</evidence>
<feature type="compositionally biased region" description="Basic and acidic residues" evidence="1">
    <location>
        <begin position="28"/>
        <end position="39"/>
    </location>
</feature>
<protein>
    <submittedName>
        <fullName evidence="2">Uncharacterized protein</fullName>
    </submittedName>
</protein>